<feature type="compositionally biased region" description="Low complexity" evidence="5">
    <location>
        <begin position="330"/>
        <end position="345"/>
    </location>
</feature>
<comment type="subcellular location">
    <subcellularLocation>
        <location evidence="1">Membrane</location>
        <topology evidence="1">Multi-pass membrane protein</topology>
    </subcellularLocation>
</comment>
<name>A0A507CDS4_9FUNG</name>
<dbReference type="GO" id="GO:0006890">
    <property type="term" value="P:retrograde vesicle-mediated transport, Golgi to endoplasmic reticulum"/>
    <property type="evidence" value="ECO:0007669"/>
    <property type="project" value="InterPro"/>
</dbReference>
<organism evidence="7 8">
    <name type="scientific">Synchytrium microbalum</name>
    <dbReference type="NCBI Taxonomy" id="1806994"/>
    <lineage>
        <taxon>Eukaryota</taxon>
        <taxon>Fungi</taxon>
        <taxon>Fungi incertae sedis</taxon>
        <taxon>Chytridiomycota</taxon>
        <taxon>Chytridiomycota incertae sedis</taxon>
        <taxon>Chytridiomycetes</taxon>
        <taxon>Synchytriales</taxon>
        <taxon>Synchytriaceae</taxon>
        <taxon>Synchytrium</taxon>
    </lineage>
</organism>
<evidence type="ECO:0000256" key="3">
    <source>
        <dbReference type="ARBA" id="ARBA00022989"/>
    </source>
</evidence>
<dbReference type="FunFam" id="1.20.1540.10:FF:000004">
    <property type="entry name" value="Transmembrane protein 115"/>
    <property type="match status" value="1"/>
</dbReference>
<gene>
    <name evidence="7" type="ORF">SmJEL517_g02011</name>
</gene>
<feature type="compositionally biased region" description="Basic and acidic residues" evidence="5">
    <location>
        <begin position="304"/>
        <end position="313"/>
    </location>
</feature>
<feature type="transmembrane region" description="Helical" evidence="6">
    <location>
        <begin position="177"/>
        <end position="194"/>
    </location>
</feature>
<evidence type="ECO:0000256" key="2">
    <source>
        <dbReference type="ARBA" id="ARBA00022692"/>
    </source>
</evidence>
<feature type="compositionally biased region" description="Basic and acidic residues" evidence="5">
    <location>
        <begin position="354"/>
        <end position="364"/>
    </location>
</feature>
<dbReference type="STRING" id="1806994.A0A507CDS4"/>
<dbReference type="GeneID" id="42003236"/>
<keyword evidence="3 6" id="KW-1133">Transmembrane helix</keyword>
<feature type="transmembrane region" description="Helical" evidence="6">
    <location>
        <begin position="135"/>
        <end position="156"/>
    </location>
</feature>
<feature type="transmembrane region" description="Helical" evidence="6">
    <location>
        <begin position="18"/>
        <end position="36"/>
    </location>
</feature>
<dbReference type="GO" id="GO:0016020">
    <property type="term" value="C:membrane"/>
    <property type="evidence" value="ECO:0007669"/>
    <property type="project" value="UniProtKB-SubCell"/>
</dbReference>
<evidence type="ECO:0000256" key="4">
    <source>
        <dbReference type="ARBA" id="ARBA00023136"/>
    </source>
</evidence>
<dbReference type="SUPFAM" id="SSF144091">
    <property type="entry name" value="Rhomboid-like"/>
    <property type="match status" value="1"/>
</dbReference>
<feature type="transmembrane region" description="Helical" evidence="6">
    <location>
        <begin position="108"/>
        <end position="129"/>
    </location>
</feature>
<accession>A0A507CDS4</accession>
<evidence type="ECO:0000313" key="8">
    <source>
        <dbReference type="Proteomes" id="UP000319731"/>
    </source>
</evidence>
<dbReference type="PANTHER" id="PTHR13377">
    <property type="entry name" value="PLACENTAL PROTEIN 6"/>
    <property type="match status" value="1"/>
</dbReference>
<keyword evidence="4 6" id="KW-0472">Membrane</keyword>
<evidence type="ECO:0000256" key="1">
    <source>
        <dbReference type="ARBA" id="ARBA00004141"/>
    </source>
</evidence>
<evidence type="ECO:0008006" key="9">
    <source>
        <dbReference type="Google" id="ProtNLM"/>
    </source>
</evidence>
<dbReference type="OrthoDB" id="73612at2759"/>
<keyword evidence="8" id="KW-1185">Reference proteome</keyword>
<evidence type="ECO:0000256" key="5">
    <source>
        <dbReference type="SAM" id="MobiDB-lite"/>
    </source>
</evidence>
<proteinExistence type="predicted"/>
<dbReference type="AlphaFoldDB" id="A0A507CDS4"/>
<dbReference type="InterPro" id="IPR035952">
    <property type="entry name" value="Rhomboid-like_sf"/>
</dbReference>
<evidence type="ECO:0000313" key="7">
    <source>
        <dbReference type="EMBL" id="TPX35693.1"/>
    </source>
</evidence>
<dbReference type="PANTHER" id="PTHR13377:SF3">
    <property type="entry name" value="TRANSMEMBRANE PROTEIN 115"/>
    <property type="match status" value="1"/>
</dbReference>
<dbReference type="GO" id="GO:0005794">
    <property type="term" value="C:Golgi apparatus"/>
    <property type="evidence" value="ECO:0007669"/>
    <property type="project" value="TreeGrafter"/>
</dbReference>
<dbReference type="InterPro" id="IPR013861">
    <property type="entry name" value="TMEM115/Pdh1/Rbl19"/>
</dbReference>
<dbReference type="EMBL" id="QEAO01000007">
    <property type="protein sequence ID" value="TPX35693.1"/>
    <property type="molecule type" value="Genomic_DNA"/>
</dbReference>
<evidence type="ECO:0000256" key="6">
    <source>
        <dbReference type="SAM" id="Phobius"/>
    </source>
</evidence>
<dbReference type="Gene3D" id="1.20.1540.10">
    <property type="entry name" value="Rhomboid-like"/>
    <property type="match status" value="1"/>
</dbReference>
<dbReference type="Proteomes" id="UP000319731">
    <property type="component" value="Unassembled WGS sequence"/>
</dbReference>
<dbReference type="SMART" id="SM01160">
    <property type="entry name" value="DUF1751"/>
    <property type="match status" value="1"/>
</dbReference>
<keyword evidence="2 6" id="KW-0812">Transmembrane</keyword>
<sequence>MSSSIQAQLRNLPPATRILAGTFIGISALGLLLSIFSSSSDDSDEQTGLKLLPLLAMVPGSSIYLVWTFMTAGFLETSLLPFLIDGFAFIMMSRYMEHAWGMREFLKFVAIVNVSAYFGAWVMALIEYAGTLEPAYFFETQVCGLGGILCAFVVAYKQMVPEHTITFMQFFSFRVKHLPSVVILGHLIMCLLRLEGHLQFWVALYGSLSAWVYIRFYKVQDGIRGDRSETFSLSSFFPEIIHPIIKPISNSTFNLMVRLKLCPPLVGTASGGYTDLETGKSRVSGNSGNATAEAERRRALALRALDERSKDRSNGIPAIPTPTSLQQTPASQSSGSSSAAAAPAAIMMEEVDDDGGKKEVGAEL</sequence>
<protein>
    <recommendedName>
        <fullName evidence="9">Peptidase S54 rhomboid domain-containing protein</fullName>
    </recommendedName>
</protein>
<feature type="transmembrane region" description="Helical" evidence="6">
    <location>
        <begin position="200"/>
        <end position="217"/>
    </location>
</feature>
<reference evidence="7 8" key="1">
    <citation type="journal article" date="2019" name="Sci. Rep.">
        <title>Comparative genomics of chytrid fungi reveal insights into the obligate biotrophic and pathogenic lifestyle of Synchytrium endobioticum.</title>
        <authorList>
            <person name="van de Vossenberg B.T.L.H."/>
            <person name="Warris S."/>
            <person name="Nguyen H.D.T."/>
            <person name="van Gent-Pelzer M.P.E."/>
            <person name="Joly D.L."/>
            <person name="van de Geest H.C."/>
            <person name="Bonants P.J.M."/>
            <person name="Smith D.S."/>
            <person name="Levesque C.A."/>
            <person name="van der Lee T.A.J."/>
        </authorList>
    </citation>
    <scope>NUCLEOTIDE SEQUENCE [LARGE SCALE GENOMIC DNA]</scope>
    <source>
        <strain evidence="7 8">JEL517</strain>
    </source>
</reference>
<feature type="region of interest" description="Disordered" evidence="5">
    <location>
        <begin position="304"/>
        <end position="364"/>
    </location>
</feature>
<dbReference type="RefSeq" id="XP_031026125.1">
    <property type="nucleotide sequence ID" value="XM_031167939.1"/>
</dbReference>
<comment type="caution">
    <text evidence="7">The sequence shown here is derived from an EMBL/GenBank/DDBJ whole genome shotgun (WGS) entry which is preliminary data.</text>
</comment>
<dbReference type="Pfam" id="PF08551">
    <property type="entry name" value="DUF1751"/>
    <property type="match status" value="1"/>
</dbReference>